<evidence type="ECO:0000256" key="1">
    <source>
        <dbReference type="SAM" id="Coils"/>
    </source>
</evidence>
<organism evidence="3 4">
    <name type="scientific">Tritrichomonas musculus</name>
    <dbReference type="NCBI Taxonomy" id="1915356"/>
    <lineage>
        <taxon>Eukaryota</taxon>
        <taxon>Metamonada</taxon>
        <taxon>Parabasalia</taxon>
        <taxon>Tritrichomonadida</taxon>
        <taxon>Tritrichomonadidae</taxon>
        <taxon>Tritrichomonas</taxon>
    </lineage>
</organism>
<feature type="coiled-coil region" evidence="1">
    <location>
        <begin position="72"/>
        <end position="207"/>
    </location>
</feature>
<comment type="caution">
    <text evidence="3">The sequence shown here is derived from an EMBL/GenBank/DDBJ whole genome shotgun (WGS) entry which is preliminary data.</text>
</comment>
<dbReference type="InterPro" id="IPR029602">
    <property type="entry name" value="IFT74"/>
</dbReference>
<gene>
    <name evidence="3" type="ORF">M9Y10_031185</name>
</gene>
<dbReference type="PANTHER" id="PTHR31432">
    <property type="entry name" value="INTRAFLAGELLAR TRANSPORT PROTEIN 74 HOMOLOG"/>
    <property type="match status" value="1"/>
</dbReference>
<proteinExistence type="predicted"/>
<keyword evidence="1" id="KW-0175">Coiled coil</keyword>
<evidence type="ECO:0000313" key="4">
    <source>
        <dbReference type="Proteomes" id="UP001470230"/>
    </source>
</evidence>
<feature type="region of interest" description="Disordered" evidence="2">
    <location>
        <begin position="1"/>
        <end position="30"/>
    </location>
</feature>
<feature type="coiled-coil region" evidence="1">
    <location>
        <begin position="237"/>
        <end position="303"/>
    </location>
</feature>
<sequence length="499" mass="58621">MHAIQRPPTSGVPVGMRPPSRTRDGISTTTPKEINVVSRPLTRGGLPSATTQSSERRVADKLYFTGILRTKINEILKEIKHLQNQIDQKKRDQSIKANLEQTVVTLQKEITKSEEELTDYNMLSENVQNGIHIDDIITQFQQLEQSNLRFEEEVNKNYREMKELEKMVLEQEKNYQNMMNRKDFPELQALAKEIELIEAKCSELKNSTIDLNGKTREQLLQMVRDTTIKIGDIQKLIQNEQSSLTFINNQIKKLDEKENDLQTDRGKQYLRLLQKEKDMNSFIQNFQDNLNQTKAEIVKTQKHVYETLKNTSSDIESVDSLPTQKDYSQITKNLEYKEKQVKVDHFTIHSLQQEVENRRSALEHLNEIDKKIIDEIEHIKLSIKKMKEEMPNFEDIDMICREWEIKKKNKMIERDQLKLQLNHLKKTTNYLASKYNKLNYQIKTDNVYSKLHALEKDIRDKALENNAIMESIDEKKRLTNYSIVKRSAMNIVNEINNLL</sequence>
<name>A0ABR2H252_9EUKA</name>
<reference evidence="3 4" key="1">
    <citation type="submission" date="2024-04" db="EMBL/GenBank/DDBJ databases">
        <title>Tritrichomonas musculus Genome.</title>
        <authorList>
            <person name="Alves-Ferreira E."/>
            <person name="Grigg M."/>
            <person name="Lorenzi H."/>
            <person name="Galac M."/>
        </authorList>
    </citation>
    <scope>NUCLEOTIDE SEQUENCE [LARGE SCALE GENOMIC DNA]</scope>
    <source>
        <strain evidence="3 4">EAF2021</strain>
    </source>
</reference>
<accession>A0ABR2H252</accession>
<protein>
    <submittedName>
        <fullName evidence="3">Intraflagellar transport protein 74</fullName>
    </submittedName>
</protein>
<dbReference type="PANTHER" id="PTHR31432:SF0">
    <property type="entry name" value="INTRAFLAGELLAR TRANSPORT PROTEIN 74 HOMOLOG"/>
    <property type="match status" value="1"/>
</dbReference>
<dbReference type="EMBL" id="JAPFFF010000048">
    <property type="protein sequence ID" value="KAK8840240.1"/>
    <property type="molecule type" value="Genomic_DNA"/>
</dbReference>
<keyword evidence="4" id="KW-1185">Reference proteome</keyword>
<evidence type="ECO:0000313" key="3">
    <source>
        <dbReference type="EMBL" id="KAK8840240.1"/>
    </source>
</evidence>
<dbReference type="Proteomes" id="UP001470230">
    <property type="component" value="Unassembled WGS sequence"/>
</dbReference>
<evidence type="ECO:0000256" key="2">
    <source>
        <dbReference type="SAM" id="MobiDB-lite"/>
    </source>
</evidence>